<dbReference type="Proteomes" id="UP000245655">
    <property type="component" value="Unassembled WGS sequence"/>
</dbReference>
<dbReference type="InterPro" id="IPR051553">
    <property type="entry name" value="Ran_GTPase-activating"/>
</dbReference>
<evidence type="ECO:0000256" key="1">
    <source>
        <dbReference type="SAM" id="SignalP"/>
    </source>
</evidence>
<dbReference type="PANTHER" id="PTHR45982">
    <property type="entry name" value="REGULATOR OF CHROMOSOME CONDENSATION"/>
    <property type="match status" value="1"/>
</dbReference>
<protein>
    <submittedName>
        <fullName evidence="2">Alpha-tubulin suppressor-like RCC1 family protein</fullName>
    </submittedName>
</protein>
<dbReference type="AlphaFoldDB" id="A0A2V1ZX54"/>
<dbReference type="InterPro" id="IPR009091">
    <property type="entry name" value="RCC1/BLIP-II"/>
</dbReference>
<dbReference type="RefSeq" id="WP_109591658.1">
    <property type="nucleotide sequence ID" value="NZ_CAJGZY010000004.1"/>
</dbReference>
<dbReference type="PROSITE" id="PS51257">
    <property type="entry name" value="PROKAR_LIPOPROTEIN"/>
    <property type="match status" value="1"/>
</dbReference>
<keyword evidence="3" id="KW-1185">Reference proteome</keyword>
<dbReference type="PANTHER" id="PTHR45982:SF1">
    <property type="entry name" value="REGULATOR OF CHROMOSOME CONDENSATION"/>
    <property type="match status" value="1"/>
</dbReference>
<dbReference type="InterPro" id="IPR000408">
    <property type="entry name" value="Reg_chr_condens"/>
</dbReference>
<keyword evidence="1" id="KW-0732">Signal</keyword>
<organism evidence="2 3">
    <name type="scientific">Psychrobacter immobilis</name>
    <dbReference type="NCBI Taxonomy" id="498"/>
    <lineage>
        <taxon>Bacteria</taxon>
        <taxon>Pseudomonadati</taxon>
        <taxon>Pseudomonadota</taxon>
        <taxon>Gammaproteobacteria</taxon>
        <taxon>Moraxellales</taxon>
        <taxon>Moraxellaceae</taxon>
        <taxon>Psychrobacter</taxon>
    </lineage>
</organism>
<dbReference type="Pfam" id="PF09136">
    <property type="entry name" value="Glucodextran_B"/>
    <property type="match status" value="1"/>
</dbReference>
<proteinExistence type="predicted"/>
<comment type="caution">
    <text evidence="2">The sequence shown here is derived from an EMBL/GenBank/DDBJ whole genome shotgun (WGS) entry which is preliminary data.</text>
</comment>
<dbReference type="EMBL" id="QGGM01000010">
    <property type="protein sequence ID" value="PWK10160.1"/>
    <property type="molecule type" value="Genomic_DNA"/>
</dbReference>
<gene>
    <name evidence="2" type="ORF">C8D84_11069</name>
</gene>
<dbReference type="PROSITE" id="PS50012">
    <property type="entry name" value="RCC1_3"/>
    <property type="match status" value="5"/>
</dbReference>
<dbReference type="PRINTS" id="PR00633">
    <property type="entry name" value="RCCNDNSATION"/>
</dbReference>
<sequence length="569" mass="60588">MRLSRLTQAVAVVTAALILTACGNDSDTATAIIDGTPPLLTTDSNFTDGYSAVAAVFVSGQVQDSSGVKSLTYMHNNESAQALTLDTDGYFDDRILLTLGSNTIVLEATDNAGNIMRSTKTIYVGDTIAAGGSHTAALRDGQLYGWGRNNYGQTGLGLTTKISDIMGHPDTPMLMNSAPKDLLSIGFNQNHSLAIAQNGQVYSWGEDKYGQLGRGDGGRNDCSKTADCRLDISAIGGIENAVMVAPGYSHNLVLTEEGTVWAFGANGYGQLGNNTSTDSSTPVKVDFSAATEAGHIVQVVVSGNSSYALDDKGQVWGWGSDAYANLGKGKVCNTTTNCINVNTTPVRIHVINETINNAITAKTDDATQKADDQPAIDVEKVTQLTAGKDHILALTNKDAVYGWGLNATSQLGYNGETFNGSEKAWADVITSPTKLPWFTDKKVRRVYANGNASYALLDNVATNNGSSTTDGILYAWGMFGETNGAGKTIYNDLDEPTNKLPNLKNIDNMAMGAMHLVAHEKSFDQDNNTLKAGHLFTWGWSFEGSLGNKDTTHIWMYNNPIPVALPSQL</sequence>
<name>A0A2V1ZX54_PSYIM</name>
<feature type="signal peptide" evidence="1">
    <location>
        <begin position="1"/>
        <end position="21"/>
    </location>
</feature>
<feature type="chain" id="PRO_5015978944" evidence="1">
    <location>
        <begin position="22"/>
        <end position="569"/>
    </location>
</feature>
<evidence type="ECO:0000313" key="2">
    <source>
        <dbReference type="EMBL" id="PWK10160.1"/>
    </source>
</evidence>
<evidence type="ECO:0000313" key="3">
    <source>
        <dbReference type="Proteomes" id="UP000245655"/>
    </source>
</evidence>
<dbReference type="Pfam" id="PF00415">
    <property type="entry name" value="RCC1"/>
    <property type="match status" value="1"/>
</dbReference>
<accession>A0A2V1ZX54</accession>
<dbReference type="GeneID" id="60255605"/>
<dbReference type="Pfam" id="PF13540">
    <property type="entry name" value="RCC1_2"/>
    <property type="match status" value="3"/>
</dbReference>
<dbReference type="PROSITE" id="PS00626">
    <property type="entry name" value="RCC1_2"/>
    <property type="match status" value="1"/>
</dbReference>
<dbReference type="SUPFAM" id="SSF50985">
    <property type="entry name" value="RCC1/BLIP-II"/>
    <property type="match status" value="1"/>
</dbReference>
<dbReference type="Gene3D" id="2.130.10.30">
    <property type="entry name" value="Regulator of chromosome condensation 1/beta-lactamase-inhibitor protein II"/>
    <property type="match status" value="3"/>
</dbReference>
<reference evidence="2 3" key="1">
    <citation type="submission" date="2018-05" db="EMBL/GenBank/DDBJ databases">
        <title>Genomic Encyclopedia of Type Strains, Phase IV (KMG-IV): sequencing the most valuable type-strain genomes for metagenomic binning, comparative biology and taxonomic classification.</title>
        <authorList>
            <person name="Goeker M."/>
        </authorList>
    </citation>
    <scope>NUCLEOTIDE SEQUENCE [LARGE SCALE GENOMIC DNA]</scope>
    <source>
        <strain evidence="2 3">DSM 7229</strain>
    </source>
</reference>